<gene>
    <name evidence="2" type="ORF">TRITD_4Av1G131000</name>
</gene>
<accession>A0A9R0SDD3</accession>
<dbReference type="PANTHER" id="PTHR46224">
    <property type="entry name" value="ANKYRIN REPEAT FAMILY PROTEIN"/>
    <property type="match status" value="1"/>
</dbReference>
<dbReference type="AlphaFoldDB" id="A0A9R0SDD3"/>
<dbReference type="Gene3D" id="1.25.40.10">
    <property type="entry name" value="Tetratricopeptide repeat domain"/>
    <property type="match status" value="1"/>
</dbReference>
<proteinExistence type="predicted"/>
<protein>
    <submittedName>
        <fullName evidence="2">Uncharacterized protein</fullName>
    </submittedName>
</protein>
<sequence length="142" mass="15655">MGSLGVKSARPAKKAMLTSAKSKAHEAFKNGNYYLAARIYKEQWHLILVMQPCFQIGAYAGFASGDAKNALNDAQACSMMRPGWPKASYREGTALMLLKDYEKACGAFLDGLKLEPRNVEMEDGLRQALESLKIYRSSPGQD</sequence>
<reference evidence="2 3" key="1">
    <citation type="submission" date="2017-09" db="EMBL/GenBank/DDBJ databases">
        <authorList>
            <consortium name="International Durum Wheat Genome Sequencing Consortium (IDWGSC)"/>
            <person name="Milanesi L."/>
        </authorList>
    </citation>
    <scope>NUCLEOTIDE SEQUENCE [LARGE SCALE GENOMIC DNA]</scope>
    <source>
        <strain evidence="3">cv. Svevo</strain>
    </source>
</reference>
<feature type="repeat" description="TPR" evidence="1">
    <location>
        <begin position="85"/>
        <end position="118"/>
    </location>
</feature>
<organism evidence="2 3">
    <name type="scientific">Triticum turgidum subsp. durum</name>
    <name type="common">Durum wheat</name>
    <name type="synonym">Triticum durum</name>
    <dbReference type="NCBI Taxonomy" id="4567"/>
    <lineage>
        <taxon>Eukaryota</taxon>
        <taxon>Viridiplantae</taxon>
        <taxon>Streptophyta</taxon>
        <taxon>Embryophyta</taxon>
        <taxon>Tracheophyta</taxon>
        <taxon>Spermatophyta</taxon>
        <taxon>Magnoliopsida</taxon>
        <taxon>Liliopsida</taxon>
        <taxon>Poales</taxon>
        <taxon>Poaceae</taxon>
        <taxon>BOP clade</taxon>
        <taxon>Pooideae</taxon>
        <taxon>Triticodae</taxon>
        <taxon>Triticeae</taxon>
        <taxon>Triticinae</taxon>
        <taxon>Triticum</taxon>
    </lineage>
</organism>
<dbReference type="SUPFAM" id="SSF48452">
    <property type="entry name" value="TPR-like"/>
    <property type="match status" value="1"/>
</dbReference>
<dbReference type="EMBL" id="LT934117">
    <property type="protein sequence ID" value="VAH92129.1"/>
    <property type="molecule type" value="Genomic_DNA"/>
</dbReference>
<evidence type="ECO:0000256" key="1">
    <source>
        <dbReference type="PROSITE-ProRule" id="PRU00339"/>
    </source>
</evidence>
<dbReference type="InterPro" id="IPR011990">
    <property type="entry name" value="TPR-like_helical_dom_sf"/>
</dbReference>
<dbReference type="Proteomes" id="UP000324705">
    <property type="component" value="Chromosome 4A"/>
</dbReference>
<dbReference type="PROSITE" id="PS50005">
    <property type="entry name" value="TPR"/>
    <property type="match status" value="1"/>
</dbReference>
<dbReference type="Gramene" id="TRITD4Av1G131000.2">
    <property type="protein sequence ID" value="TRITD4Av1G131000.2"/>
    <property type="gene ID" value="TRITD4Av1G131000"/>
</dbReference>
<name>A0A9R0SDD3_TRITD</name>
<keyword evidence="3" id="KW-1185">Reference proteome</keyword>
<dbReference type="InterPro" id="IPR051616">
    <property type="entry name" value="Cul2-RING_E3_ligase_SR"/>
</dbReference>
<keyword evidence="1" id="KW-0802">TPR repeat</keyword>
<dbReference type="InterPro" id="IPR019734">
    <property type="entry name" value="TPR_rpt"/>
</dbReference>
<dbReference type="PANTHER" id="PTHR46224:SF20">
    <property type="entry name" value="OS02G0491900 PROTEIN"/>
    <property type="match status" value="1"/>
</dbReference>
<evidence type="ECO:0000313" key="3">
    <source>
        <dbReference type="Proteomes" id="UP000324705"/>
    </source>
</evidence>
<evidence type="ECO:0000313" key="2">
    <source>
        <dbReference type="EMBL" id="VAH92129.1"/>
    </source>
</evidence>